<gene>
    <name evidence="2" type="ORF">METZ01_LOCUS175897</name>
</gene>
<proteinExistence type="predicted"/>
<evidence type="ECO:0000259" key="1">
    <source>
        <dbReference type="Pfam" id="PF11721"/>
    </source>
</evidence>
<protein>
    <recommendedName>
        <fullName evidence="1">Malectin domain-containing protein</fullName>
    </recommendedName>
</protein>
<dbReference type="InterPro" id="IPR021720">
    <property type="entry name" value="Malectin_dom"/>
</dbReference>
<dbReference type="EMBL" id="UINC01033563">
    <property type="protein sequence ID" value="SVB23043.1"/>
    <property type="molecule type" value="Genomic_DNA"/>
</dbReference>
<accession>A0A382CCM8</accession>
<dbReference type="Pfam" id="PF11721">
    <property type="entry name" value="Malectin"/>
    <property type="match status" value="1"/>
</dbReference>
<dbReference type="AlphaFoldDB" id="A0A382CCM8"/>
<feature type="non-terminal residue" evidence="2">
    <location>
        <position position="1"/>
    </location>
</feature>
<sequence>GDYQVKLHFMEPENIGAGKRVFDVALQGETVLSELDVARVAGGSRKAIVREFAVTVQDQALRIGLSPRGQQSAVLCGVEWHGKP</sequence>
<dbReference type="Gene3D" id="2.60.120.430">
    <property type="entry name" value="Galactose-binding lectin"/>
    <property type="match status" value="1"/>
</dbReference>
<name>A0A382CCM8_9ZZZZ</name>
<evidence type="ECO:0000313" key="2">
    <source>
        <dbReference type="EMBL" id="SVB23043.1"/>
    </source>
</evidence>
<reference evidence="2" key="1">
    <citation type="submission" date="2018-05" db="EMBL/GenBank/DDBJ databases">
        <authorList>
            <person name="Lanie J.A."/>
            <person name="Ng W.-L."/>
            <person name="Kazmierczak K.M."/>
            <person name="Andrzejewski T.M."/>
            <person name="Davidsen T.M."/>
            <person name="Wayne K.J."/>
            <person name="Tettelin H."/>
            <person name="Glass J.I."/>
            <person name="Rusch D."/>
            <person name="Podicherti R."/>
            <person name="Tsui H.-C.T."/>
            <person name="Winkler M.E."/>
        </authorList>
    </citation>
    <scope>NUCLEOTIDE SEQUENCE</scope>
</reference>
<organism evidence="2">
    <name type="scientific">marine metagenome</name>
    <dbReference type="NCBI Taxonomy" id="408172"/>
    <lineage>
        <taxon>unclassified sequences</taxon>
        <taxon>metagenomes</taxon>
        <taxon>ecological metagenomes</taxon>
    </lineage>
</organism>
<feature type="domain" description="Malectin" evidence="1">
    <location>
        <begin position="1"/>
        <end position="74"/>
    </location>
</feature>